<evidence type="ECO:0000256" key="6">
    <source>
        <dbReference type="SAM" id="MobiDB-lite"/>
    </source>
</evidence>
<dbReference type="GeneID" id="87936797"/>
<feature type="transmembrane region" description="Helical" evidence="7">
    <location>
        <begin position="338"/>
        <end position="357"/>
    </location>
</feature>
<feature type="compositionally biased region" description="Polar residues" evidence="6">
    <location>
        <begin position="521"/>
        <end position="533"/>
    </location>
</feature>
<evidence type="ECO:0000256" key="3">
    <source>
        <dbReference type="ARBA" id="ARBA00022692"/>
    </source>
</evidence>
<feature type="transmembrane region" description="Helical" evidence="7">
    <location>
        <begin position="78"/>
        <end position="98"/>
    </location>
</feature>
<name>A0AAX4HW08_9PEZI</name>
<dbReference type="InterPro" id="IPR011701">
    <property type="entry name" value="MFS"/>
</dbReference>
<gene>
    <name evidence="8" type="ORF">CDEST_00294</name>
</gene>
<dbReference type="InterPro" id="IPR036259">
    <property type="entry name" value="MFS_trans_sf"/>
</dbReference>
<dbReference type="Proteomes" id="UP001322277">
    <property type="component" value="Chromosome 1"/>
</dbReference>
<evidence type="ECO:0000313" key="8">
    <source>
        <dbReference type="EMBL" id="WQF75280.1"/>
    </source>
</evidence>
<evidence type="ECO:0000256" key="2">
    <source>
        <dbReference type="ARBA" id="ARBA00022448"/>
    </source>
</evidence>
<dbReference type="GO" id="GO:0022857">
    <property type="term" value="F:transmembrane transporter activity"/>
    <property type="evidence" value="ECO:0007669"/>
    <property type="project" value="InterPro"/>
</dbReference>
<reference evidence="9" key="1">
    <citation type="journal article" date="2023" name="bioRxiv">
        <title>Complete genome of the Medicago anthracnose fungus, Colletotrichum destructivum, reveals a mini-chromosome-like region within a core chromosome.</title>
        <authorList>
            <person name="Lapalu N."/>
            <person name="Simon A."/>
            <person name="Lu A."/>
            <person name="Plaumann P.-L."/>
            <person name="Amselem J."/>
            <person name="Pigne S."/>
            <person name="Auger A."/>
            <person name="Koch C."/>
            <person name="Dallery J.-F."/>
            <person name="O'Connell R.J."/>
        </authorList>
    </citation>
    <scope>NUCLEOTIDE SEQUENCE [LARGE SCALE GENOMIC DNA]</scope>
    <source>
        <strain evidence="9">CBS 520.97</strain>
    </source>
</reference>
<evidence type="ECO:0000256" key="4">
    <source>
        <dbReference type="ARBA" id="ARBA00022989"/>
    </source>
</evidence>
<feature type="transmembrane region" description="Helical" evidence="7">
    <location>
        <begin position="392"/>
        <end position="412"/>
    </location>
</feature>
<dbReference type="SUPFAM" id="SSF103473">
    <property type="entry name" value="MFS general substrate transporter"/>
    <property type="match status" value="1"/>
</dbReference>
<comment type="subcellular location">
    <subcellularLocation>
        <location evidence="1">Membrane</location>
        <topology evidence="1">Multi-pass membrane protein</topology>
    </subcellularLocation>
</comment>
<dbReference type="AlphaFoldDB" id="A0AAX4HW08"/>
<sequence length="533" mass="59867">MADYTVPRKKWYHIQWYSDEDSEEERKFIIKLDLIVVPYAVLAYWVKYIDQANLNNAYVGGMKEELGFEGNELVELQTMYTIGAVVGMIPFLALFTYIPMYWTIPAMDILWGLFTLLQYRANSFGELAAYRFMVGFFEVTRHSGAMSFQRAFVLLTRYPQAAFFPAMHYVFGRHNSSYTIRSWYRGHEIARRGGIFYTGLNLGTLTAGLIAAGASHRLEGVHGMSGWRWMYIICAIITIPVGILGYFLLPGTVEQPNTWILNEHDIKVAKARLERGGHVTRGKFKFGHLKKIFLSPQFWTVVLVDVLFWNAGIHKSTGSFLLWIKSLGRYSPAQVNEMGTIAPALGILYNIVACFLSDLVLGPAWAITFASLWNVTGLIMLVVWDVPEGGKWFAFATMYWSNALSSVLHGWVNTILRDSPEQRSFTLVMITIIAQSSTAWTPLLTFPTVESPSYPKGFSFCLGCALALIVATHVLNVYIKRKEAAKLANLENGSDQDQSYTYNNSPEVGAAGKTADANVAPATNTSEESIARR</sequence>
<dbReference type="EMBL" id="CP137305">
    <property type="protein sequence ID" value="WQF75280.1"/>
    <property type="molecule type" value="Genomic_DNA"/>
</dbReference>
<accession>A0AAX4HW08</accession>
<organism evidence="8 9">
    <name type="scientific">Colletotrichum destructivum</name>
    <dbReference type="NCBI Taxonomy" id="34406"/>
    <lineage>
        <taxon>Eukaryota</taxon>
        <taxon>Fungi</taxon>
        <taxon>Dikarya</taxon>
        <taxon>Ascomycota</taxon>
        <taxon>Pezizomycotina</taxon>
        <taxon>Sordariomycetes</taxon>
        <taxon>Hypocreomycetidae</taxon>
        <taxon>Glomerellales</taxon>
        <taxon>Glomerellaceae</taxon>
        <taxon>Colletotrichum</taxon>
        <taxon>Colletotrichum destructivum species complex</taxon>
    </lineage>
</organism>
<keyword evidence="2" id="KW-0813">Transport</keyword>
<dbReference type="Gene3D" id="1.20.1250.20">
    <property type="entry name" value="MFS general substrate transporter like domains"/>
    <property type="match status" value="1"/>
</dbReference>
<feature type="transmembrane region" description="Helical" evidence="7">
    <location>
        <begin position="229"/>
        <end position="249"/>
    </location>
</feature>
<proteinExistence type="predicted"/>
<feature type="transmembrane region" description="Helical" evidence="7">
    <location>
        <begin position="292"/>
        <end position="313"/>
    </location>
</feature>
<keyword evidence="9" id="KW-1185">Reference proteome</keyword>
<evidence type="ECO:0000313" key="9">
    <source>
        <dbReference type="Proteomes" id="UP001322277"/>
    </source>
</evidence>
<feature type="compositionally biased region" description="Polar residues" evidence="6">
    <location>
        <begin position="496"/>
        <end position="506"/>
    </location>
</feature>
<feature type="transmembrane region" description="Helical" evidence="7">
    <location>
        <begin position="194"/>
        <end position="214"/>
    </location>
</feature>
<keyword evidence="5 7" id="KW-0472">Membrane</keyword>
<dbReference type="KEGG" id="cdet:87936797"/>
<feature type="transmembrane region" description="Helical" evidence="7">
    <location>
        <begin position="364"/>
        <end position="386"/>
    </location>
</feature>
<evidence type="ECO:0000256" key="5">
    <source>
        <dbReference type="ARBA" id="ARBA00023136"/>
    </source>
</evidence>
<dbReference type="GO" id="GO:0016020">
    <property type="term" value="C:membrane"/>
    <property type="evidence" value="ECO:0007669"/>
    <property type="project" value="UniProtKB-SubCell"/>
</dbReference>
<feature type="transmembrane region" description="Helical" evidence="7">
    <location>
        <begin position="424"/>
        <end position="445"/>
    </location>
</feature>
<dbReference type="PANTHER" id="PTHR43791">
    <property type="entry name" value="PERMEASE-RELATED"/>
    <property type="match status" value="1"/>
</dbReference>
<dbReference type="Pfam" id="PF07690">
    <property type="entry name" value="MFS_1"/>
    <property type="match status" value="1"/>
</dbReference>
<evidence type="ECO:0000256" key="1">
    <source>
        <dbReference type="ARBA" id="ARBA00004141"/>
    </source>
</evidence>
<protein>
    <submittedName>
        <fullName evidence="8">Major facilitator superfamily, MFS transporter superfamily</fullName>
    </submittedName>
</protein>
<keyword evidence="3 7" id="KW-0812">Transmembrane</keyword>
<dbReference type="RefSeq" id="XP_062772504.1">
    <property type="nucleotide sequence ID" value="XM_062916453.1"/>
</dbReference>
<dbReference type="PANTHER" id="PTHR43791:SF15">
    <property type="entry name" value="TRANSPORTER SEO1-RELATED"/>
    <property type="match status" value="1"/>
</dbReference>
<feature type="region of interest" description="Disordered" evidence="6">
    <location>
        <begin position="496"/>
        <end position="533"/>
    </location>
</feature>
<feature type="transmembrane region" description="Helical" evidence="7">
    <location>
        <begin position="457"/>
        <end position="479"/>
    </location>
</feature>
<evidence type="ECO:0000256" key="7">
    <source>
        <dbReference type="SAM" id="Phobius"/>
    </source>
</evidence>
<keyword evidence="4 7" id="KW-1133">Transmembrane helix</keyword>